<dbReference type="OrthoDB" id="922982at2"/>
<keyword evidence="2" id="KW-1185">Reference proteome</keyword>
<organism evidence="1 2">
    <name type="scientific">Roseivirga misakiensis</name>
    <dbReference type="NCBI Taxonomy" id="1563681"/>
    <lineage>
        <taxon>Bacteria</taxon>
        <taxon>Pseudomonadati</taxon>
        <taxon>Bacteroidota</taxon>
        <taxon>Cytophagia</taxon>
        <taxon>Cytophagales</taxon>
        <taxon>Roseivirgaceae</taxon>
        <taxon>Roseivirga</taxon>
    </lineage>
</organism>
<dbReference type="EMBL" id="MDGQ01000003">
    <property type="protein sequence ID" value="OEK06570.1"/>
    <property type="molecule type" value="Genomic_DNA"/>
</dbReference>
<name>A0A1E5T5D0_9BACT</name>
<sequence length="378" mass="42503">MANTPNIPKQFYKAAGLVFFVFLIIASCSEVIELDIEASANEVVIYGRISNSYDANEIFISRTQGAESAALPISGASVQVIDNNGLVREFLENEPGVYVMRPSDAPGEFGSSYRLEAVIDGKVYSTEFQELMPVISQDELRYEIGVERDITSTGANIENDVVKIFADSKLPDDLPEDFFIRWEIEEAYSTFTAFLPVFWFPRAPPRTQCYVVNKLGADQIFLLDGRVIRRNDLNNRPIITRVIDNSFQNKHYFNLIQSSISQENHDYWDDVRSLTISNGTIFDPVLGKLQGNISSNDPGEEVFGFFEVIGIDTTRLLMTNNDIPVFFVDPCLFLGDRVPPLLTVPPNCVQCLIDEKIVEESCIFCSAVPNSTSRPNYY</sequence>
<evidence type="ECO:0008006" key="3">
    <source>
        <dbReference type="Google" id="ProtNLM"/>
    </source>
</evidence>
<gene>
    <name evidence="1" type="ORF">BFP71_02545</name>
</gene>
<dbReference type="InterPro" id="IPR025345">
    <property type="entry name" value="DUF4249"/>
</dbReference>
<protein>
    <recommendedName>
        <fullName evidence="3">DUF4249 domain-containing protein</fullName>
    </recommendedName>
</protein>
<accession>A0A1E5T5D0</accession>
<dbReference type="RefSeq" id="WP_069833882.1">
    <property type="nucleotide sequence ID" value="NZ_MDGQ01000003.1"/>
</dbReference>
<proteinExistence type="predicted"/>
<dbReference type="Pfam" id="PF14054">
    <property type="entry name" value="DUF4249"/>
    <property type="match status" value="1"/>
</dbReference>
<reference evidence="1 2" key="1">
    <citation type="submission" date="2016-08" db="EMBL/GenBank/DDBJ databases">
        <title>Draft genome of Fabibacter sp. strain SK-8.</title>
        <authorList>
            <person name="Wong S.-K."/>
            <person name="Hamasaki K."/>
            <person name="Yoshizawa S."/>
        </authorList>
    </citation>
    <scope>NUCLEOTIDE SEQUENCE [LARGE SCALE GENOMIC DNA]</scope>
    <source>
        <strain evidence="1 2">SK-8</strain>
    </source>
</reference>
<evidence type="ECO:0000313" key="1">
    <source>
        <dbReference type="EMBL" id="OEK06570.1"/>
    </source>
</evidence>
<dbReference type="Proteomes" id="UP000095552">
    <property type="component" value="Unassembled WGS sequence"/>
</dbReference>
<dbReference type="AlphaFoldDB" id="A0A1E5T5D0"/>
<dbReference type="STRING" id="1563681.BFP71_02545"/>
<comment type="caution">
    <text evidence="1">The sequence shown here is derived from an EMBL/GenBank/DDBJ whole genome shotgun (WGS) entry which is preliminary data.</text>
</comment>
<evidence type="ECO:0000313" key="2">
    <source>
        <dbReference type="Proteomes" id="UP000095552"/>
    </source>
</evidence>